<keyword evidence="3" id="KW-1185">Reference proteome</keyword>
<reference evidence="2" key="1">
    <citation type="submission" date="2023-10" db="EMBL/GenBank/DDBJ databases">
        <authorList>
            <person name="Chen Y."/>
            <person name="Shah S."/>
            <person name="Dougan E. K."/>
            <person name="Thang M."/>
            <person name="Chan C."/>
        </authorList>
    </citation>
    <scope>NUCLEOTIDE SEQUENCE [LARGE SCALE GENOMIC DNA]</scope>
</reference>
<dbReference type="Proteomes" id="UP001189429">
    <property type="component" value="Unassembled WGS sequence"/>
</dbReference>
<name>A0ABN9V9C9_9DINO</name>
<feature type="transmembrane region" description="Helical" evidence="1">
    <location>
        <begin position="261"/>
        <end position="284"/>
    </location>
</feature>
<keyword evidence="1" id="KW-0472">Membrane</keyword>
<keyword evidence="1" id="KW-1133">Transmembrane helix</keyword>
<proteinExistence type="predicted"/>
<feature type="transmembrane region" description="Helical" evidence="1">
    <location>
        <begin position="406"/>
        <end position="426"/>
    </location>
</feature>
<sequence length="472" mass="52330">MHRRLEQLAHLVSLYHVHVIDLERDLAAELEQVRGKLWADKARVKWLQDEERLEKTKANMMSLVGHLKTDCADPKIYSQREVDEMHEQWERDEVAPLLKDIKELQEELNERRLVQKLRTQRTMLTAPSKEPEAGYLDRASVQVLEKCLAGLAERLTSKLLRDKLTDVASACSDGGSSDKLLELLESIKRPLARRAGAMIYIFQLPGMLVSALCSAVSAICGGACRCSGELCRSFPEAFACLADALRGSCELVCGLVQSFNCFTGTLGCGVLLSCFVNGVVIWNASLSMSSATVKECPEPDTNSIAWLVKADLVLAVCHVVFFLYLKFKVATKQVELLQEDREHGRVERKPNVLLRDSIKNLIQYDIAVCLYFFLWVYSFYLNTNGAGLVAKCANHAKSYEGWPGQMVGWLIAYAPLTVFYGCGLYAQLTVNAATEKVGWGARGRNAQAREGVAPYLPLAAGEPPQGAPAPQV</sequence>
<comment type="caution">
    <text evidence="2">The sequence shown here is derived from an EMBL/GenBank/DDBJ whole genome shotgun (WGS) entry which is preliminary data.</text>
</comment>
<evidence type="ECO:0000313" key="2">
    <source>
        <dbReference type="EMBL" id="CAK0869527.1"/>
    </source>
</evidence>
<keyword evidence="1" id="KW-0812">Transmembrane</keyword>
<evidence type="ECO:0000313" key="3">
    <source>
        <dbReference type="Proteomes" id="UP001189429"/>
    </source>
</evidence>
<gene>
    <name evidence="2" type="ORF">PCOR1329_LOCUS55855</name>
</gene>
<feature type="transmembrane region" description="Helical" evidence="1">
    <location>
        <begin position="361"/>
        <end position="380"/>
    </location>
</feature>
<evidence type="ECO:0000256" key="1">
    <source>
        <dbReference type="SAM" id="Phobius"/>
    </source>
</evidence>
<protein>
    <submittedName>
        <fullName evidence="2">Uncharacterized protein</fullName>
    </submittedName>
</protein>
<feature type="transmembrane region" description="Helical" evidence="1">
    <location>
        <begin position="304"/>
        <end position="325"/>
    </location>
</feature>
<accession>A0ABN9V9C9</accession>
<dbReference type="EMBL" id="CAUYUJ010016858">
    <property type="protein sequence ID" value="CAK0869527.1"/>
    <property type="molecule type" value="Genomic_DNA"/>
</dbReference>
<organism evidence="2 3">
    <name type="scientific">Prorocentrum cordatum</name>
    <dbReference type="NCBI Taxonomy" id="2364126"/>
    <lineage>
        <taxon>Eukaryota</taxon>
        <taxon>Sar</taxon>
        <taxon>Alveolata</taxon>
        <taxon>Dinophyceae</taxon>
        <taxon>Prorocentrales</taxon>
        <taxon>Prorocentraceae</taxon>
        <taxon>Prorocentrum</taxon>
    </lineage>
</organism>